<evidence type="ECO:0000313" key="5">
    <source>
        <dbReference type="Proteomes" id="UP000322499"/>
    </source>
</evidence>
<dbReference type="PANTHER" id="PTHR34720">
    <property type="entry name" value="MICROCYSTIN DEPENDENT PROTEIN"/>
    <property type="match status" value="1"/>
</dbReference>
<dbReference type="RefSeq" id="WP_166534846.1">
    <property type="nucleotide sequence ID" value="NZ_VNHW01000016.1"/>
</dbReference>
<keyword evidence="5" id="KW-1185">Reference proteome</keyword>
<feature type="signal peptide" evidence="2">
    <location>
        <begin position="1"/>
        <end position="26"/>
    </location>
</feature>
<dbReference type="Proteomes" id="UP000322499">
    <property type="component" value="Unassembled WGS sequence"/>
</dbReference>
<evidence type="ECO:0000259" key="3">
    <source>
        <dbReference type="Pfam" id="PF13229"/>
    </source>
</evidence>
<reference evidence="4 5" key="1">
    <citation type="submission" date="2019-07" db="EMBL/GenBank/DDBJ databases">
        <title>Genomic Encyclopedia of Archaeal and Bacterial Type Strains, Phase II (KMG-II): from individual species to whole genera.</title>
        <authorList>
            <person name="Goeker M."/>
        </authorList>
    </citation>
    <scope>NUCLEOTIDE SEQUENCE [LARGE SCALE GENOMIC DNA]</scope>
    <source>
        <strain evidence="4 5">DSM 46842</strain>
    </source>
</reference>
<feature type="compositionally biased region" description="Polar residues" evidence="1">
    <location>
        <begin position="336"/>
        <end position="348"/>
    </location>
</feature>
<accession>A0A5S5CRJ9</accession>
<gene>
    <name evidence="4" type="ORF">BD833_11674</name>
</gene>
<comment type="caution">
    <text evidence="4">The sequence shown here is derived from an EMBL/GenBank/DDBJ whole genome shotgun (WGS) entry which is preliminary data.</text>
</comment>
<sequence length="436" mass="42594">MRTKTLASAGAAGLALGLLAAAPAQAGDKAHQAEGDRDFRVTTTKDTADHDLHDGTCADAQGACSLRAAVQQANASGGGTVVLAKKAAYALTLHGEDDAGATGDLDVSSAVTIEGNGATVDARGEHRVFDVLAGGWLRLNHVTVTGGAALGEGLPASGGGVRNAGVLEVERSTITGNQATRAGGGIEASAGSTTTINRSTLSHNSTGAGPGNGGGLHLTGAGTVHVSRSIVTGNTAAAEGGGLWNSGAGTMTVERSTISRNTASGDEATMGGGGLFQDAGAGTLTVTRSQVTDNVADGAAGSGGGILNDQGTVVVERSVITGNSSMRAGGGIEANVGTTTLSRTELNRNTTGAAPGNGGGLHLTGAGTVTIERSRVTGNAAANEGGGLWNSETGTMTVSRTDIRRNTAPVGPNVYQDGAGTGFTIDGRTVAPGDGS</sequence>
<protein>
    <submittedName>
        <fullName evidence="4">Parallel beta helix pectate lyase-like protein</fullName>
    </submittedName>
</protein>
<evidence type="ECO:0000256" key="1">
    <source>
        <dbReference type="SAM" id="MobiDB-lite"/>
    </source>
</evidence>
<organism evidence="4 5">
    <name type="scientific">Blastococcus xanthinilyticus</name>
    <dbReference type="NCBI Taxonomy" id="1564164"/>
    <lineage>
        <taxon>Bacteria</taxon>
        <taxon>Bacillati</taxon>
        <taxon>Actinomycetota</taxon>
        <taxon>Actinomycetes</taxon>
        <taxon>Geodermatophilales</taxon>
        <taxon>Geodermatophilaceae</taxon>
        <taxon>Blastococcus</taxon>
    </lineage>
</organism>
<feature type="chain" id="PRO_5024399066" evidence="2">
    <location>
        <begin position="27"/>
        <end position="436"/>
    </location>
</feature>
<evidence type="ECO:0000256" key="2">
    <source>
        <dbReference type="SAM" id="SignalP"/>
    </source>
</evidence>
<keyword evidence="2" id="KW-0732">Signal</keyword>
<name>A0A5S5CRJ9_9ACTN</name>
<feature type="region of interest" description="Disordered" evidence="1">
    <location>
        <begin position="331"/>
        <end position="362"/>
    </location>
</feature>
<dbReference type="AlphaFoldDB" id="A0A5S5CRJ9"/>
<keyword evidence="4" id="KW-0456">Lyase</keyword>
<dbReference type="Pfam" id="PF13229">
    <property type="entry name" value="Beta_helix"/>
    <property type="match status" value="1"/>
</dbReference>
<dbReference type="PANTHER" id="PTHR34720:SF9">
    <property type="entry name" value="BLR4714 PROTEIN"/>
    <property type="match status" value="1"/>
</dbReference>
<dbReference type="SMART" id="SM00710">
    <property type="entry name" value="PbH1"/>
    <property type="match status" value="7"/>
</dbReference>
<dbReference type="InterPro" id="IPR006626">
    <property type="entry name" value="PbH1"/>
</dbReference>
<dbReference type="EMBL" id="VNHW01000016">
    <property type="protein sequence ID" value="TYP83716.1"/>
    <property type="molecule type" value="Genomic_DNA"/>
</dbReference>
<dbReference type="SUPFAM" id="SSF51126">
    <property type="entry name" value="Pectin lyase-like"/>
    <property type="match status" value="2"/>
</dbReference>
<dbReference type="GO" id="GO:0016829">
    <property type="term" value="F:lyase activity"/>
    <property type="evidence" value="ECO:0007669"/>
    <property type="project" value="UniProtKB-KW"/>
</dbReference>
<proteinExistence type="predicted"/>
<feature type="domain" description="Right handed beta helix" evidence="3">
    <location>
        <begin position="162"/>
        <end position="311"/>
    </location>
</feature>
<dbReference type="InterPro" id="IPR039448">
    <property type="entry name" value="Beta_helix"/>
</dbReference>
<evidence type="ECO:0000313" key="4">
    <source>
        <dbReference type="EMBL" id="TYP83716.1"/>
    </source>
</evidence>
<dbReference type="InterPro" id="IPR011050">
    <property type="entry name" value="Pectin_lyase_fold/virulence"/>
</dbReference>